<proteinExistence type="predicted"/>
<gene>
    <name evidence="2" type="ORF">Salat_1176400</name>
</gene>
<protein>
    <submittedName>
        <fullName evidence="2">Uncharacterized protein</fullName>
    </submittedName>
</protein>
<evidence type="ECO:0000313" key="3">
    <source>
        <dbReference type="Proteomes" id="UP001293254"/>
    </source>
</evidence>
<dbReference type="Proteomes" id="UP001293254">
    <property type="component" value="Unassembled WGS sequence"/>
</dbReference>
<sequence length="342" mass="38341">MAKGSSSFQSQNNQAALPSKTNSRTLLKQDGKQRNPFSILADHENTEDMMTKFTEDEELTQALMDTITSVSMYQGPMTDNPVPPVGNKTTKPDSKSAATFKSAESDKNQVEAQETHVYLTKEKPELILNVKTSSDHSLQTKNNKKKESYLNLKMALTPLREETSQNQDSLNPALSLNTPAVTQATEIPATNAAPNNAQFPLRPTARFLHLNHKTRPLLFRSLINLTPQDLNQNSFFSLNQTPNTIRANQNLEETLTSDNSPKGRDNMIPLGIHEYLFQPYHVTPHVFLSSPLSPKLILGVNQERESFAREREVQYRVIALPIIKRPSRPPEYTNASKRACDG</sequence>
<evidence type="ECO:0000313" key="2">
    <source>
        <dbReference type="EMBL" id="KAK4428765.1"/>
    </source>
</evidence>
<feature type="compositionally biased region" description="Low complexity" evidence="1">
    <location>
        <begin position="1"/>
        <end position="14"/>
    </location>
</feature>
<evidence type="ECO:0000256" key="1">
    <source>
        <dbReference type="SAM" id="MobiDB-lite"/>
    </source>
</evidence>
<dbReference type="EMBL" id="JACGWO010000004">
    <property type="protein sequence ID" value="KAK4428765.1"/>
    <property type="molecule type" value="Genomic_DNA"/>
</dbReference>
<reference evidence="2" key="2">
    <citation type="journal article" date="2024" name="Plant">
        <title>Genomic evolution and insights into agronomic trait innovations of Sesamum species.</title>
        <authorList>
            <person name="Miao H."/>
            <person name="Wang L."/>
            <person name="Qu L."/>
            <person name="Liu H."/>
            <person name="Sun Y."/>
            <person name="Le M."/>
            <person name="Wang Q."/>
            <person name="Wei S."/>
            <person name="Zheng Y."/>
            <person name="Lin W."/>
            <person name="Duan Y."/>
            <person name="Cao H."/>
            <person name="Xiong S."/>
            <person name="Wang X."/>
            <person name="Wei L."/>
            <person name="Li C."/>
            <person name="Ma Q."/>
            <person name="Ju M."/>
            <person name="Zhao R."/>
            <person name="Li G."/>
            <person name="Mu C."/>
            <person name="Tian Q."/>
            <person name="Mei H."/>
            <person name="Zhang T."/>
            <person name="Gao T."/>
            <person name="Zhang H."/>
        </authorList>
    </citation>
    <scope>NUCLEOTIDE SEQUENCE</scope>
    <source>
        <strain evidence="2">3651</strain>
    </source>
</reference>
<feature type="region of interest" description="Disordered" evidence="1">
    <location>
        <begin position="1"/>
        <end position="43"/>
    </location>
</feature>
<reference evidence="2" key="1">
    <citation type="submission" date="2020-06" db="EMBL/GenBank/DDBJ databases">
        <authorList>
            <person name="Li T."/>
            <person name="Hu X."/>
            <person name="Zhang T."/>
            <person name="Song X."/>
            <person name="Zhang H."/>
            <person name="Dai N."/>
            <person name="Sheng W."/>
            <person name="Hou X."/>
            <person name="Wei L."/>
        </authorList>
    </citation>
    <scope>NUCLEOTIDE SEQUENCE</scope>
    <source>
        <strain evidence="2">3651</strain>
        <tissue evidence="2">Leaf</tissue>
    </source>
</reference>
<comment type="caution">
    <text evidence="2">The sequence shown here is derived from an EMBL/GenBank/DDBJ whole genome shotgun (WGS) entry which is preliminary data.</text>
</comment>
<feature type="region of interest" description="Disordered" evidence="1">
    <location>
        <begin position="79"/>
        <end position="109"/>
    </location>
</feature>
<dbReference type="AlphaFoldDB" id="A0AAE2CNK3"/>
<accession>A0AAE2CNK3</accession>
<keyword evidence="3" id="KW-1185">Reference proteome</keyword>
<organism evidence="2 3">
    <name type="scientific">Sesamum alatum</name>
    <dbReference type="NCBI Taxonomy" id="300844"/>
    <lineage>
        <taxon>Eukaryota</taxon>
        <taxon>Viridiplantae</taxon>
        <taxon>Streptophyta</taxon>
        <taxon>Embryophyta</taxon>
        <taxon>Tracheophyta</taxon>
        <taxon>Spermatophyta</taxon>
        <taxon>Magnoliopsida</taxon>
        <taxon>eudicotyledons</taxon>
        <taxon>Gunneridae</taxon>
        <taxon>Pentapetalae</taxon>
        <taxon>asterids</taxon>
        <taxon>lamiids</taxon>
        <taxon>Lamiales</taxon>
        <taxon>Pedaliaceae</taxon>
        <taxon>Sesamum</taxon>
    </lineage>
</organism>
<feature type="compositionally biased region" description="Polar residues" evidence="1">
    <location>
        <begin position="15"/>
        <end position="26"/>
    </location>
</feature>
<name>A0AAE2CNK3_9LAMI</name>